<dbReference type="Pfam" id="PF03446">
    <property type="entry name" value="NAD_binding_2"/>
    <property type="match status" value="1"/>
</dbReference>
<dbReference type="SUPFAM" id="SSF51735">
    <property type="entry name" value="NAD(P)-binding Rossmann-fold domains"/>
    <property type="match status" value="1"/>
</dbReference>
<organism evidence="2 3">
    <name type="scientific">Malacoplasma penetrans (strain HF-2)</name>
    <name type="common">Mycoplasma penetrans</name>
    <dbReference type="NCBI Taxonomy" id="272633"/>
    <lineage>
        <taxon>Bacteria</taxon>
        <taxon>Bacillati</taxon>
        <taxon>Mycoplasmatota</taxon>
        <taxon>Mycoplasmoidales</taxon>
        <taxon>Mycoplasmoidaceae</taxon>
        <taxon>Malacoplasma</taxon>
    </lineage>
</organism>
<dbReference type="KEGG" id="mpe:MYPE4260"/>
<keyword evidence="3" id="KW-1185">Reference proteome</keyword>
<dbReference type="eggNOG" id="COG1023">
    <property type="taxonomic scope" value="Bacteria"/>
</dbReference>
<accession>Q8EVY3</accession>
<dbReference type="GO" id="GO:0004616">
    <property type="term" value="F:phosphogluconate dehydrogenase (decarboxylating) activity"/>
    <property type="evidence" value="ECO:0007669"/>
    <property type="project" value="InterPro"/>
</dbReference>
<evidence type="ECO:0000313" key="3">
    <source>
        <dbReference type="Proteomes" id="UP000002522"/>
    </source>
</evidence>
<dbReference type="InterPro" id="IPR006183">
    <property type="entry name" value="Pgluconate_DH"/>
</dbReference>
<reference evidence="2 3" key="1">
    <citation type="journal article" date="2002" name="Nucleic Acids Res.">
        <title>The complete genomic sequence of Mycoplasma penetrans, an intracellular bacterial pathogen in humans.</title>
        <authorList>
            <person name="Sasaki Y."/>
            <person name="Ishikawa J."/>
            <person name="Yamashita A."/>
            <person name="Oshima K."/>
            <person name="Kenri T."/>
            <person name="Furuya K."/>
            <person name="Yoshino C."/>
            <person name="Horino A."/>
            <person name="Shiba T."/>
            <person name="Sasaki T."/>
            <person name="Hattori M."/>
        </authorList>
    </citation>
    <scope>NUCLEOTIDE SEQUENCE [LARGE SCALE GENOMIC DNA]</scope>
    <source>
        <strain evidence="2 3">HF-2</strain>
    </source>
</reference>
<name>Q8EVY3_MALP2</name>
<feature type="domain" description="6-phosphogluconate dehydrogenase NADP-binding" evidence="1">
    <location>
        <begin position="9"/>
        <end position="158"/>
    </location>
</feature>
<dbReference type="InParanoid" id="Q8EVY3"/>
<sequence>MKMNKYKNQIGLIGLNDSSECLLRNLTRNCFSVLTYDLNKSKYEELKKEGFTCFDSLEKFVNYFLGEKIVLLTGNWNRQTNNIFLDLINMLNMDSIIIDLTDSSHDVVVSNYQKAKNKNIEYVDASIIGTLDDITWGFSLAISGKENTVRYLQNVLKNTLSHETNFFFSGAIGSAHFLKMIHDSIQNSYANSILEGLDLMRKSQFDFNFKQVLNFFENGNSLIQSRILSLLNKADVSKEKDNYLLTDDVVNLNSVQNYIKHCMENKIYSQTNSSSNFSILKLKDLDDDFKKMLFKNLVFEIKNVEEDE</sequence>
<dbReference type="AlphaFoldDB" id="Q8EVY3"/>
<dbReference type="InterPro" id="IPR008927">
    <property type="entry name" value="6-PGluconate_DH-like_C_sf"/>
</dbReference>
<dbReference type="InterPro" id="IPR006115">
    <property type="entry name" value="6PGDH_NADP-bd"/>
</dbReference>
<dbReference type="PANTHER" id="PTHR11811">
    <property type="entry name" value="6-PHOSPHOGLUCONATE DEHYDROGENASE"/>
    <property type="match status" value="1"/>
</dbReference>
<protein>
    <submittedName>
        <fullName evidence="2">6-phosphogluconate dehydrogenase</fullName>
    </submittedName>
</protein>
<dbReference type="InterPro" id="IPR013328">
    <property type="entry name" value="6PGD_dom2"/>
</dbReference>
<dbReference type="Proteomes" id="UP000002522">
    <property type="component" value="Chromosome"/>
</dbReference>
<dbReference type="EMBL" id="BA000026">
    <property type="protein sequence ID" value="BAC44216.1"/>
    <property type="molecule type" value="Genomic_DNA"/>
</dbReference>
<evidence type="ECO:0000313" key="2">
    <source>
        <dbReference type="EMBL" id="BAC44216.1"/>
    </source>
</evidence>
<dbReference type="Gene3D" id="3.40.50.720">
    <property type="entry name" value="NAD(P)-binding Rossmann-like Domain"/>
    <property type="match status" value="1"/>
</dbReference>
<proteinExistence type="predicted"/>
<gene>
    <name evidence="2" type="ordered locus">MYPE4260</name>
</gene>
<dbReference type="SUPFAM" id="SSF48179">
    <property type="entry name" value="6-phosphogluconate dehydrogenase C-terminal domain-like"/>
    <property type="match status" value="1"/>
</dbReference>
<dbReference type="GO" id="GO:0050661">
    <property type="term" value="F:NADP binding"/>
    <property type="evidence" value="ECO:0007669"/>
    <property type="project" value="InterPro"/>
</dbReference>
<dbReference type="STRING" id="272633.gene:10731542"/>
<dbReference type="Gene3D" id="1.10.1040.10">
    <property type="entry name" value="N-(1-d-carboxylethyl)-l-norvaline Dehydrogenase, domain 2"/>
    <property type="match status" value="1"/>
</dbReference>
<evidence type="ECO:0000259" key="1">
    <source>
        <dbReference type="Pfam" id="PF03446"/>
    </source>
</evidence>
<dbReference type="HOGENOM" id="CLU_902612_0_0_14"/>
<dbReference type="FunCoup" id="Q8EVY3">
    <property type="interactions" value="218"/>
</dbReference>
<dbReference type="InterPro" id="IPR036291">
    <property type="entry name" value="NAD(P)-bd_dom_sf"/>
</dbReference>